<sequence>MWRKERLMWMLWKKKLISQVQVHRSSSGRSWCAIGIYRRSRKTSMILKKDSKTSLMF</sequence>
<evidence type="ECO:0000313" key="1">
    <source>
        <dbReference type="EMBL" id="PIO16092.1"/>
    </source>
</evidence>
<protein>
    <submittedName>
        <fullName evidence="1">Uncharacterized protein</fullName>
    </submittedName>
</protein>
<accession>A0A2G9QKE2</accession>
<proteinExistence type="predicted"/>
<organism evidence="1 2">
    <name type="scientific">Aquarana catesbeiana</name>
    <name type="common">American bullfrog</name>
    <name type="synonym">Rana catesbeiana</name>
    <dbReference type="NCBI Taxonomy" id="8400"/>
    <lineage>
        <taxon>Eukaryota</taxon>
        <taxon>Metazoa</taxon>
        <taxon>Chordata</taxon>
        <taxon>Craniata</taxon>
        <taxon>Vertebrata</taxon>
        <taxon>Euteleostomi</taxon>
        <taxon>Amphibia</taxon>
        <taxon>Batrachia</taxon>
        <taxon>Anura</taxon>
        <taxon>Neobatrachia</taxon>
        <taxon>Ranoidea</taxon>
        <taxon>Ranidae</taxon>
        <taxon>Aquarana</taxon>
    </lineage>
</organism>
<evidence type="ECO:0000313" key="2">
    <source>
        <dbReference type="Proteomes" id="UP000228934"/>
    </source>
</evidence>
<reference evidence="2" key="1">
    <citation type="journal article" date="2017" name="Nat. Commun.">
        <title>The North American bullfrog draft genome provides insight into hormonal regulation of long noncoding RNA.</title>
        <authorList>
            <person name="Hammond S.A."/>
            <person name="Warren R.L."/>
            <person name="Vandervalk B.P."/>
            <person name="Kucuk E."/>
            <person name="Khan H."/>
            <person name="Gibb E.A."/>
            <person name="Pandoh P."/>
            <person name="Kirk H."/>
            <person name="Zhao Y."/>
            <person name="Jones M."/>
            <person name="Mungall A.J."/>
            <person name="Coope R."/>
            <person name="Pleasance S."/>
            <person name="Moore R.A."/>
            <person name="Holt R.A."/>
            <person name="Round J.M."/>
            <person name="Ohora S."/>
            <person name="Walle B.V."/>
            <person name="Veldhoen N."/>
            <person name="Helbing C.C."/>
            <person name="Birol I."/>
        </authorList>
    </citation>
    <scope>NUCLEOTIDE SEQUENCE [LARGE SCALE GENOMIC DNA]</scope>
</reference>
<dbReference type="AlphaFoldDB" id="A0A2G9QKE2"/>
<gene>
    <name evidence="1" type="ORF">AB205_0040070</name>
</gene>
<dbReference type="Proteomes" id="UP000228934">
    <property type="component" value="Unassembled WGS sequence"/>
</dbReference>
<name>A0A2G9QKE2_AQUCT</name>
<dbReference type="EMBL" id="KV963293">
    <property type="protein sequence ID" value="PIO16092.1"/>
    <property type="molecule type" value="Genomic_DNA"/>
</dbReference>
<keyword evidence="2" id="KW-1185">Reference proteome</keyword>